<keyword evidence="3" id="KW-1185">Reference proteome</keyword>
<comment type="caution">
    <text evidence="2">The sequence shown here is derived from an EMBL/GenBank/DDBJ whole genome shotgun (WGS) entry which is preliminary data.</text>
</comment>
<protein>
    <submittedName>
        <fullName evidence="2">Uncharacterized protein</fullName>
    </submittedName>
</protein>
<feature type="transmembrane region" description="Helical" evidence="1">
    <location>
        <begin position="12"/>
        <end position="36"/>
    </location>
</feature>
<evidence type="ECO:0000256" key="1">
    <source>
        <dbReference type="SAM" id="Phobius"/>
    </source>
</evidence>
<gene>
    <name evidence="2" type="ORF">KTS45_09520</name>
</gene>
<name>A0A8J7Y4Q5_9EURY</name>
<accession>A0A8J7Y4Q5</accession>
<dbReference type="OrthoDB" id="275269at2157"/>
<sequence length="64" mass="6789">MDWDRLYEWQNVGIGVVGIASTVAFVDPGVHVVAVGPARLDAFYVPLVCFGVILALSVSRVVGS</sequence>
<dbReference type="EMBL" id="JAHQXF010000001">
    <property type="protein sequence ID" value="MBV0924440.1"/>
    <property type="molecule type" value="Genomic_DNA"/>
</dbReference>
<feature type="transmembrane region" description="Helical" evidence="1">
    <location>
        <begin position="42"/>
        <end position="62"/>
    </location>
</feature>
<dbReference type="Proteomes" id="UP000766550">
    <property type="component" value="Unassembled WGS sequence"/>
</dbReference>
<keyword evidence="1" id="KW-0812">Transmembrane</keyword>
<dbReference type="AlphaFoldDB" id="A0A8J7Y4Q5"/>
<evidence type="ECO:0000313" key="2">
    <source>
        <dbReference type="EMBL" id="MBV0924440.1"/>
    </source>
</evidence>
<evidence type="ECO:0000313" key="3">
    <source>
        <dbReference type="Proteomes" id="UP000766550"/>
    </source>
</evidence>
<organism evidence="2 3">
    <name type="scientific">Haloarcula limicola</name>
    <dbReference type="NCBI Taxonomy" id="1429915"/>
    <lineage>
        <taxon>Archaea</taxon>
        <taxon>Methanobacteriati</taxon>
        <taxon>Methanobacteriota</taxon>
        <taxon>Stenosarchaea group</taxon>
        <taxon>Halobacteria</taxon>
        <taxon>Halobacteriales</taxon>
        <taxon>Haloarculaceae</taxon>
        <taxon>Haloarcula</taxon>
    </lineage>
</organism>
<dbReference type="RefSeq" id="WP_162317491.1">
    <property type="nucleotide sequence ID" value="NZ_JAHQXF010000001.1"/>
</dbReference>
<keyword evidence="1" id="KW-0472">Membrane</keyword>
<keyword evidence="1" id="KW-1133">Transmembrane helix</keyword>
<reference evidence="2 3" key="1">
    <citation type="submission" date="2021-06" db="EMBL/GenBank/DDBJ databases">
        <title>New haloarchaea isolates fom saline soil.</title>
        <authorList>
            <person name="Duran-Viseras A."/>
            <person name="Sanchez-Porro C.S."/>
            <person name="Ventosa A."/>
        </authorList>
    </citation>
    <scope>NUCLEOTIDE SEQUENCE [LARGE SCALE GENOMIC DNA]</scope>
    <source>
        <strain evidence="2 3">JCM 183640</strain>
    </source>
</reference>
<proteinExistence type="predicted"/>